<dbReference type="EMBL" id="QAMZ01000029">
    <property type="protein sequence ID" value="PWL54012.1"/>
    <property type="molecule type" value="Genomic_DNA"/>
</dbReference>
<evidence type="ECO:0008006" key="6">
    <source>
        <dbReference type="Google" id="ProtNLM"/>
    </source>
</evidence>
<organism evidence="3 4">
    <name type="scientific">Clostridium cadaveris</name>
    <dbReference type="NCBI Taxonomy" id="1529"/>
    <lineage>
        <taxon>Bacteria</taxon>
        <taxon>Bacillati</taxon>
        <taxon>Bacillota</taxon>
        <taxon>Clostridia</taxon>
        <taxon>Eubacteriales</taxon>
        <taxon>Clostridiaceae</taxon>
        <taxon>Clostridium</taxon>
    </lineage>
</organism>
<evidence type="ECO:0000256" key="1">
    <source>
        <dbReference type="SAM" id="Phobius"/>
    </source>
</evidence>
<evidence type="ECO:0000313" key="2">
    <source>
        <dbReference type="EMBL" id="PWL54012.1"/>
    </source>
</evidence>
<accession>A0A1I2NZ74</accession>
<protein>
    <recommendedName>
        <fullName evidence="6">DUF3899 domain-containing protein</fullName>
    </recommendedName>
</protein>
<sequence length="116" mass="13135">MNNWIKTIIIGNLYCLVFLGLGALFKFNWISIANGLFYSISLFVIVGLIAMLNPKKTLIKNGESIKRVPLKERLTKGNDMISKGYRLFLYCFIISLIIAVYSYFIYEIGAKALGIV</sequence>
<dbReference type="GeneID" id="90543464"/>
<proteinExistence type="predicted"/>
<evidence type="ECO:0000313" key="4">
    <source>
        <dbReference type="Proteomes" id="UP000182135"/>
    </source>
</evidence>
<feature type="transmembrane region" description="Helical" evidence="1">
    <location>
        <begin position="87"/>
        <end position="106"/>
    </location>
</feature>
<keyword evidence="1" id="KW-0472">Membrane</keyword>
<feature type="transmembrane region" description="Helical" evidence="1">
    <location>
        <begin position="7"/>
        <end position="25"/>
    </location>
</feature>
<keyword evidence="1" id="KW-1133">Transmembrane helix</keyword>
<reference evidence="2 5" key="2">
    <citation type="submission" date="2018-03" db="EMBL/GenBank/DDBJ databases">
        <title>The uncultured portion of the human microbiome is neutrally assembled.</title>
        <authorList>
            <person name="Jeraldo P."/>
            <person name="Boardman L."/>
            <person name="White B.A."/>
            <person name="Nelson H."/>
            <person name="Goldenfeld N."/>
            <person name="Chia N."/>
        </authorList>
    </citation>
    <scope>NUCLEOTIDE SEQUENCE [LARGE SCALE GENOMIC DNA]</scope>
    <source>
        <strain evidence="2">CIM:MAG 903</strain>
    </source>
</reference>
<evidence type="ECO:0000313" key="3">
    <source>
        <dbReference type="EMBL" id="SFG09172.1"/>
    </source>
</evidence>
<gene>
    <name evidence="2" type="ORF">DBY38_06340</name>
    <name evidence="3" type="ORF">SAMN04487885_12524</name>
</gene>
<dbReference type="EMBL" id="FOOE01000025">
    <property type="protein sequence ID" value="SFG09172.1"/>
    <property type="molecule type" value="Genomic_DNA"/>
</dbReference>
<dbReference type="OrthoDB" id="1926289at2"/>
<dbReference type="RefSeq" id="WP_027638775.1">
    <property type="nucleotide sequence ID" value="NZ_BAAACD010000030.1"/>
</dbReference>
<keyword evidence="4" id="KW-1185">Reference proteome</keyword>
<reference evidence="3 4" key="1">
    <citation type="submission" date="2016-10" db="EMBL/GenBank/DDBJ databases">
        <authorList>
            <person name="de Groot N.N."/>
        </authorList>
    </citation>
    <scope>NUCLEOTIDE SEQUENCE [LARGE SCALE GENOMIC DNA]</scope>
    <source>
        <strain evidence="3 4">NLAE-zl-G419</strain>
    </source>
</reference>
<keyword evidence="1" id="KW-0812">Transmembrane</keyword>
<dbReference type="AlphaFoldDB" id="A0A1I2NZ74"/>
<name>A0A1I2NZ74_9CLOT</name>
<evidence type="ECO:0000313" key="5">
    <source>
        <dbReference type="Proteomes" id="UP000246114"/>
    </source>
</evidence>
<dbReference type="STRING" id="1529.SAMN04487885_12524"/>
<dbReference type="Proteomes" id="UP000246114">
    <property type="component" value="Unassembled WGS sequence"/>
</dbReference>
<dbReference type="Proteomes" id="UP000182135">
    <property type="component" value="Unassembled WGS sequence"/>
</dbReference>
<feature type="transmembrane region" description="Helical" evidence="1">
    <location>
        <begin position="31"/>
        <end position="52"/>
    </location>
</feature>